<accession>A0A6J7PCG1</accession>
<protein>
    <submittedName>
        <fullName evidence="1">Unannotated protein</fullName>
    </submittedName>
</protein>
<organism evidence="1">
    <name type="scientific">freshwater metagenome</name>
    <dbReference type="NCBI Taxonomy" id="449393"/>
    <lineage>
        <taxon>unclassified sequences</taxon>
        <taxon>metagenomes</taxon>
        <taxon>ecological metagenomes</taxon>
    </lineage>
</organism>
<dbReference type="AlphaFoldDB" id="A0A6J7PCG1"/>
<proteinExistence type="predicted"/>
<evidence type="ECO:0000313" key="1">
    <source>
        <dbReference type="EMBL" id="CAB4999574.1"/>
    </source>
</evidence>
<sequence>MRFSLLMMISGAPRSSSRLRRLLRLITRRYRSFRSEVAKRPPSSCTIGRRSGGITGTQSRTIPSGELTTLPFSSRRLNAETTLRRLMERAFFCPFALWLSSLSSISSDSRSRRLMRSLTASAPMPPAKYSPTRYLISRHTRSSSMSCLTFRDLIVSKTVFSKSRSN</sequence>
<reference evidence="1" key="1">
    <citation type="submission" date="2020-05" db="EMBL/GenBank/DDBJ databases">
        <authorList>
            <person name="Chiriac C."/>
            <person name="Salcher M."/>
            <person name="Ghai R."/>
            <person name="Kavagutti S V."/>
        </authorList>
    </citation>
    <scope>NUCLEOTIDE SEQUENCE</scope>
</reference>
<name>A0A6J7PCG1_9ZZZZ</name>
<dbReference type="EMBL" id="CAFBOR010000239">
    <property type="protein sequence ID" value="CAB4999574.1"/>
    <property type="molecule type" value="Genomic_DNA"/>
</dbReference>
<gene>
    <name evidence="1" type="ORF">UFOPK3974_01420</name>
</gene>